<reference evidence="1 2" key="1">
    <citation type="submission" date="2019-10" db="EMBL/GenBank/DDBJ databases">
        <title>Gracilibacillus sp. nov. isolated from rice seeds.</title>
        <authorList>
            <person name="He S."/>
        </authorList>
    </citation>
    <scope>NUCLEOTIDE SEQUENCE [LARGE SCALE GENOMIC DNA]</scope>
    <source>
        <strain evidence="1 2">TD8</strain>
    </source>
</reference>
<accession>A0A7C8GTR3</accession>
<dbReference type="RefSeq" id="WP_153403648.1">
    <property type="nucleotide sequence ID" value="NZ_ML762431.1"/>
</dbReference>
<protein>
    <submittedName>
        <fullName evidence="1">DUF3231 family protein</fullName>
    </submittedName>
</protein>
<evidence type="ECO:0000313" key="1">
    <source>
        <dbReference type="EMBL" id="KAB8133598.1"/>
    </source>
</evidence>
<dbReference type="InterPro" id="IPR021617">
    <property type="entry name" value="DUF3231"/>
</dbReference>
<dbReference type="Proteomes" id="UP000480246">
    <property type="component" value="Unassembled WGS sequence"/>
</dbReference>
<organism evidence="1 2">
    <name type="scientific">Gracilibacillus oryzae</name>
    <dbReference type="NCBI Taxonomy" id="1672701"/>
    <lineage>
        <taxon>Bacteria</taxon>
        <taxon>Bacillati</taxon>
        <taxon>Bacillota</taxon>
        <taxon>Bacilli</taxon>
        <taxon>Bacillales</taxon>
        <taxon>Bacillaceae</taxon>
        <taxon>Gracilibacillus</taxon>
    </lineage>
</organism>
<dbReference type="AlphaFoldDB" id="A0A7C8GTR3"/>
<sequence length="337" mass="37579">MREEKNVRLTASEISVIWSSYQNNSFSICILKYFLANVEDPDIKSVLQFALDVSVKNLNLSKEILQNDNQPMPIGFTEDDVSSNAPRLFSDSFYLYYLKNMSKVGLSVYGVALSIAAHHDVRQNLSQAIQTSTELYNKTADILLSKGLFVRPPYVTTLNHVDFIDKKSYLGGILNINNNNRPLNVVEITHIEANVDTNSVGKTVMAGFAQVAQSKKVRNYCLKGKEIATKHTQVFTTMLTDDDLPSPTPWDLEISDSTISPFSDKLIMFHTSLIIASSISNYATASAASLRTDIATSYVRLTTEAAQFAKDGVDIMIKNEWLEQPPQIPNHKGLAKR</sequence>
<keyword evidence="2" id="KW-1185">Reference proteome</keyword>
<dbReference type="OrthoDB" id="1675670at2"/>
<gene>
    <name evidence="1" type="ORF">F9U64_11855</name>
</gene>
<name>A0A7C8GTR3_9BACI</name>
<dbReference type="Gene3D" id="1.20.1260.10">
    <property type="match status" value="2"/>
</dbReference>
<dbReference type="Pfam" id="PF11553">
    <property type="entry name" value="DUF3231"/>
    <property type="match status" value="2"/>
</dbReference>
<comment type="caution">
    <text evidence="1">The sequence shown here is derived from an EMBL/GenBank/DDBJ whole genome shotgun (WGS) entry which is preliminary data.</text>
</comment>
<dbReference type="InterPro" id="IPR012347">
    <property type="entry name" value="Ferritin-like"/>
</dbReference>
<dbReference type="EMBL" id="WEID01000057">
    <property type="protein sequence ID" value="KAB8133598.1"/>
    <property type="molecule type" value="Genomic_DNA"/>
</dbReference>
<proteinExistence type="predicted"/>
<evidence type="ECO:0000313" key="2">
    <source>
        <dbReference type="Proteomes" id="UP000480246"/>
    </source>
</evidence>